<keyword evidence="1" id="KW-1133">Transmembrane helix</keyword>
<proteinExistence type="predicted"/>
<dbReference type="PROSITE" id="PS00409">
    <property type="entry name" value="PROKAR_NTER_METHYL"/>
    <property type="match status" value="1"/>
</dbReference>
<dbReference type="RefSeq" id="WP_130357613.1">
    <property type="nucleotide sequence ID" value="NZ_SGXC01000001.1"/>
</dbReference>
<name>A0A4Q7NNL4_9BURK</name>
<feature type="transmembrane region" description="Helical" evidence="1">
    <location>
        <begin position="20"/>
        <end position="42"/>
    </location>
</feature>
<keyword evidence="1" id="KW-0812">Transmembrane</keyword>
<dbReference type="EMBL" id="SGXC01000001">
    <property type="protein sequence ID" value="RZS86526.1"/>
    <property type="molecule type" value="Genomic_DNA"/>
</dbReference>
<evidence type="ECO:0000313" key="3">
    <source>
        <dbReference type="EMBL" id="RZS86526.1"/>
    </source>
</evidence>
<dbReference type="Pfam" id="PF07963">
    <property type="entry name" value="N_methyl"/>
    <property type="match status" value="1"/>
</dbReference>
<comment type="caution">
    <text evidence="3">The sequence shown here is derived from an EMBL/GenBank/DDBJ whole genome shotgun (WGS) entry which is preliminary data.</text>
</comment>
<evidence type="ECO:0000259" key="2">
    <source>
        <dbReference type="Pfam" id="PF08805"/>
    </source>
</evidence>
<reference evidence="3 4" key="1">
    <citation type="submission" date="2019-02" db="EMBL/GenBank/DDBJ databases">
        <title>Genomic Encyclopedia of Type Strains, Phase IV (KMG-IV): sequencing the most valuable type-strain genomes for metagenomic binning, comparative biology and taxonomic classification.</title>
        <authorList>
            <person name="Goeker M."/>
        </authorList>
    </citation>
    <scope>NUCLEOTIDE SEQUENCE [LARGE SCALE GENOMIC DNA]</scope>
    <source>
        <strain evidence="3 4">K24</strain>
    </source>
</reference>
<evidence type="ECO:0000256" key="1">
    <source>
        <dbReference type="SAM" id="Phobius"/>
    </source>
</evidence>
<dbReference type="Pfam" id="PF08805">
    <property type="entry name" value="PilS"/>
    <property type="match status" value="1"/>
</dbReference>
<evidence type="ECO:0000313" key="4">
    <source>
        <dbReference type="Proteomes" id="UP000292445"/>
    </source>
</evidence>
<dbReference type="InterPro" id="IPR045584">
    <property type="entry name" value="Pilin-like"/>
</dbReference>
<keyword evidence="4" id="KW-1185">Reference proteome</keyword>
<feature type="domain" description="Type 4 secretion system PilS N-terminal" evidence="2">
    <location>
        <begin position="110"/>
        <end position="193"/>
    </location>
</feature>
<organism evidence="3 4">
    <name type="scientific">Pigmentiphaga kullae</name>
    <dbReference type="NCBI Taxonomy" id="151784"/>
    <lineage>
        <taxon>Bacteria</taxon>
        <taxon>Pseudomonadati</taxon>
        <taxon>Pseudomonadota</taxon>
        <taxon>Betaproteobacteria</taxon>
        <taxon>Burkholderiales</taxon>
        <taxon>Alcaligenaceae</taxon>
        <taxon>Pigmentiphaga</taxon>
    </lineage>
</organism>
<dbReference type="Gene3D" id="3.30.1690.10">
    <property type="entry name" value="TcpA-like pilin"/>
    <property type="match status" value="1"/>
</dbReference>
<sequence length="194" mass="19700">MSRFLHARPGRQQGFTLVEVAIVAAIVLIAAVIGIPAINGYIIENKVPAVGQELHRFIARTKVSGQGLGNTPYTGIGIVQLAHALRSSSVITVAGAGATATVRHGLGATDGRVVLAADTITTSGDAFGLTLDKVNEAACPSLAAVMQRVSERIVINGITVKQPGTGGAAGTYNATGAEAACTSGDTNSFSFTAR</sequence>
<gene>
    <name evidence="3" type="ORF">EV675_2569</name>
</gene>
<dbReference type="OrthoDB" id="8683788at2"/>
<dbReference type="NCBIfam" id="TIGR02532">
    <property type="entry name" value="IV_pilin_GFxxxE"/>
    <property type="match status" value="1"/>
</dbReference>
<dbReference type="Proteomes" id="UP000292445">
    <property type="component" value="Unassembled WGS sequence"/>
</dbReference>
<dbReference type="InterPro" id="IPR014911">
    <property type="entry name" value="PilS_N"/>
</dbReference>
<keyword evidence="1" id="KW-0472">Membrane</keyword>
<dbReference type="SUPFAM" id="SSF54523">
    <property type="entry name" value="Pili subunits"/>
    <property type="match status" value="2"/>
</dbReference>
<accession>A0A4Q7NNL4</accession>
<protein>
    <submittedName>
        <fullName evidence="3">Prepilin-type N-terminal cleavage/methylation domain-containing protein</fullName>
    </submittedName>
</protein>
<dbReference type="AlphaFoldDB" id="A0A4Q7NNL4"/>
<dbReference type="InterPro" id="IPR012902">
    <property type="entry name" value="N_methyl_site"/>
</dbReference>